<reference evidence="1" key="1">
    <citation type="submission" date="2017-08" db="EMBL/GenBank/DDBJ databases">
        <authorList>
            <person name="Imhoff J.F."/>
            <person name="Rahn T."/>
            <person name="Kuenzel S."/>
            <person name="Neulinger S.C."/>
        </authorList>
    </citation>
    <scope>NUCLEOTIDE SEQUENCE</scope>
    <source>
        <strain evidence="1">IM 151</strain>
    </source>
</reference>
<proteinExistence type="predicted"/>
<evidence type="ECO:0000313" key="2">
    <source>
        <dbReference type="Proteomes" id="UP001041814"/>
    </source>
</evidence>
<keyword evidence="2" id="KW-1185">Reference proteome</keyword>
<dbReference type="Proteomes" id="UP001041814">
    <property type="component" value="Unassembled WGS sequence"/>
</dbReference>
<dbReference type="NCBIfam" id="TIGR02292">
    <property type="entry name" value="ygfB_yecA"/>
    <property type="match status" value="1"/>
</dbReference>
<reference evidence="1" key="2">
    <citation type="journal article" date="2020" name="Microorganisms">
        <title>Osmotic Adaptation and Compatible Solute Biosynthesis of Phototrophic Bacteria as Revealed from Genome Analyses.</title>
        <authorList>
            <person name="Imhoff J.F."/>
            <person name="Rahn T."/>
            <person name="Kunzel S."/>
            <person name="Keller A."/>
            <person name="Neulinger S.C."/>
        </authorList>
    </citation>
    <scope>NUCLEOTIDE SEQUENCE</scope>
    <source>
        <strain evidence="1">IM 151</strain>
    </source>
</reference>
<dbReference type="Pfam" id="PF03695">
    <property type="entry name" value="UPF0149"/>
    <property type="match status" value="1"/>
</dbReference>
<dbReference type="SUPFAM" id="SSF101327">
    <property type="entry name" value="YgfB-like"/>
    <property type="match status" value="1"/>
</dbReference>
<name>A0ABS1E0R7_RUBGE</name>
<dbReference type="Gene3D" id="1.20.120.740">
    <property type="entry name" value="YgfB uncharacterised protein family UPF0149, PF03695"/>
    <property type="match status" value="1"/>
</dbReference>
<dbReference type="InterPro" id="IPR036255">
    <property type="entry name" value="YgfB-like_sf"/>
</dbReference>
<accession>A0ABS1E0R7</accession>
<sequence>MDYPDYDPSLQTTALTDQELDELDALLQQLPADEAMNVEALDGFLTALAASPGTLARLRTREWMPAVWGGDGDGAAPFASGKRRKRTVLLVLRHLHAIEAVLRDRPDDWQPVFSVAETEAGEIIDAEDWCIGFLAAVGLDAEAWAPLFDDAEFGPALVPLALLGGDDSGLSDADRERLQDPFERDELSRAVAEVVPRLRGRATVGA</sequence>
<dbReference type="InterPro" id="IPR011978">
    <property type="entry name" value="YgfB-like"/>
</dbReference>
<evidence type="ECO:0000313" key="1">
    <source>
        <dbReference type="EMBL" id="MBK1715676.1"/>
    </source>
</evidence>
<comment type="caution">
    <text evidence="1">The sequence shown here is derived from an EMBL/GenBank/DDBJ whole genome shotgun (WGS) entry which is preliminary data.</text>
</comment>
<gene>
    <name evidence="1" type="ORF">CKO43_23280</name>
</gene>
<protein>
    <submittedName>
        <fullName evidence="1">YecA family protein</fullName>
    </submittedName>
</protein>
<dbReference type="RefSeq" id="WP_200380173.1">
    <property type="nucleotide sequence ID" value="NZ_NRRU01000143.1"/>
</dbReference>
<dbReference type="EMBL" id="NRRU01000143">
    <property type="protein sequence ID" value="MBK1715676.1"/>
    <property type="molecule type" value="Genomic_DNA"/>
</dbReference>
<organism evidence="1 2">
    <name type="scientific">Rubrivivax gelatinosus</name>
    <name type="common">Rhodocyclus gelatinosus</name>
    <name type="synonym">Rhodopseudomonas gelatinosa</name>
    <dbReference type="NCBI Taxonomy" id="28068"/>
    <lineage>
        <taxon>Bacteria</taxon>
        <taxon>Pseudomonadati</taxon>
        <taxon>Pseudomonadota</taxon>
        <taxon>Betaproteobacteria</taxon>
        <taxon>Burkholderiales</taxon>
        <taxon>Sphaerotilaceae</taxon>
        <taxon>Rubrivivax</taxon>
    </lineage>
</organism>